<dbReference type="SUPFAM" id="SSF55874">
    <property type="entry name" value="ATPase domain of HSP90 chaperone/DNA topoisomerase II/histidine kinase"/>
    <property type="match status" value="1"/>
</dbReference>
<name>A0ABW5PA20_9BACL</name>
<keyword evidence="4 9" id="KW-0808">Transferase</keyword>
<comment type="caution">
    <text evidence="9">The sequence shown here is derived from an EMBL/GenBank/DDBJ whole genome shotgun (WGS) entry which is preliminary data.</text>
</comment>
<evidence type="ECO:0000256" key="4">
    <source>
        <dbReference type="ARBA" id="ARBA00022679"/>
    </source>
</evidence>
<dbReference type="PANTHER" id="PTHR34220:SF7">
    <property type="entry name" value="SENSOR HISTIDINE KINASE YPDA"/>
    <property type="match status" value="1"/>
</dbReference>
<keyword evidence="3" id="KW-0597">Phosphoprotein</keyword>
<protein>
    <submittedName>
        <fullName evidence="9">Sensor histidine kinase</fullName>
        <ecNumber evidence="9">2.7.13.3</ecNumber>
    </submittedName>
</protein>
<accession>A0ABW5PA20</accession>
<organism evidence="9 10">
    <name type="scientific">Paenibacillus gansuensis</name>
    <dbReference type="NCBI Taxonomy" id="306542"/>
    <lineage>
        <taxon>Bacteria</taxon>
        <taxon>Bacillati</taxon>
        <taxon>Bacillota</taxon>
        <taxon>Bacilli</taxon>
        <taxon>Bacillales</taxon>
        <taxon>Paenibacillaceae</taxon>
        <taxon>Paenibacillus</taxon>
    </lineage>
</organism>
<dbReference type="PANTHER" id="PTHR34220">
    <property type="entry name" value="SENSOR HISTIDINE KINASE YPDA"/>
    <property type="match status" value="1"/>
</dbReference>
<dbReference type="Proteomes" id="UP001597541">
    <property type="component" value="Unassembled WGS sequence"/>
</dbReference>
<evidence type="ECO:0000256" key="2">
    <source>
        <dbReference type="ARBA" id="ARBA00022475"/>
    </source>
</evidence>
<dbReference type="CDD" id="cd06225">
    <property type="entry name" value="HAMP"/>
    <property type="match status" value="1"/>
</dbReference>
<evidence type="ECO:0000256" key="7">
    <source>
        <dbReference type="SAM" id="Phobius"/>
    </source>
</evidence>
<dbReference type="InterPro" id="IPR003660">
    <property type="entry name" value="HAMP_dom"/>
</dbReference>
<dbReference type="InterPro" id="IPR036890">
    <property type="entry name" value="HATPase_C_sf"/>
</dbReference>
<dbReference type="SUPFAM" id="SSF158472">
    <property type="entry name" value="HAMP domain-like"/>
    <property type="match status" value="1"/>
</dbReference>
<evidence type="ECO:0000313" key="9">
    <source>
        <dbReference type="EMBL" id="MFD2611329.1"/>
    </source>
</evidence>
<dbReference type="PROSITE" id="PS50885">
    <property type="entry name" value="HAMP"/>
    <property type="match status" value="1"/>
</dbReference>
<keyword evidence="7" id="KW-1133">Transmembrane helix</keyword>
<dbReference type="InterPro" id="IPR010559">
    <property type="entry name" value="Sig_transdc_His_kin_internal"/>
</dbReference>
<dbReference type="Pfam" id="PF06580">
    <property type="entry name" value="His_kinase"/>
    <property type="match status" value="1"/>
</dbReference>
<dbReference type="GO" id="GO:0004673">
    <property type="term" value="F:protein histidine kinase activity"/>
    <property type="evidence" value="ECO:0007669"/>
    <property type="project" value="UniProtKB-EC"/>
</dbReference>
<keyword evidence="2" id="KW-1003">Cell membrane</keyword>
<dbReference type="Pfam" id="PF00672">
    <property type="entry name" value="HAMP"/>
    <property type="match status" value="1"/>
</dbReference>
<evidence type="ECO:0000256" key="5">
    <source>
        <dbReference type="ARBA" id="ARBA00022777"/>
    </source>
</evidence>
<keyword evidence="6 7" id="KW-0472">Membrane</keyword>
<evidence type="ECO:0000259" key="8">
    <source>
        <dbReference type="PROSITE" id="PS50885"/>
    </source>
</evidence>
<feature type="domain" description="HAMP" evidence="8">
    <location>
        <begin position="312"/>
        <end position="364"/>
    </location>
</feature>
<feature type="transmembrane region" description="Helical" evidence="7">
    <location>
        <begin position="291"/>
        <end position="311"/>
    </location>
</feature>
<proteinExistence type="predicted"/>
<keyword evidence="10" id="KW-1185">Reference proteome</keyword>
<comment type="subcellular location">
    <subcellularLocation>
        <location evidence="1">Cell membrane</location>
        <topology evidence="1">Multi-pass membrane protein</topology>
    </subcellularLocation>
</comment>
<dbReference type="InterPro" id="IPR050640">
    <property type="entry name" value="Bact_2-comp_sensor_kinase"/>
</dbReference>
<keyword evidence="7" id="KW-0812">Transmembrane</keyword>
<dbReference type="Gene3D" id="3.30.565.10">
    <property type="entry name" value="Histidine kinase-like ATPase, C-terminal domain"/>
    <property type="match status" value="1"/>
</dbReference>
<dbReference type="InterPro" id="IPR003594">
    <property type="entry name" value="HATPase_dom"/>
</dbReference>
<gene>
    <name evidence="9" type="ORF">ACFSUF_02710</name>
</gene>
<dbReference type="EC" id="2.7.13.3" evidence="9"/>
<keyword evidence="5 9" id="KW-0418">Kinase</keyword>
<feature type="transmembrane region" description="Helical" evidence="7">
    <location>
        <begin position="12"/>
        <end position="31"/>
    </location>
</feature>
<evidence type="ECO:0000313" key="10">
    <source>
        <dbReference type="Proteomes" id="UP001597541"/>
    </source>
</evidence>
<evidence type="ECO:0000256" key="3">
    <source>
        <dbReference type="ARBA" id="ARBA00022553"/>
    </source>
</evidence>
<dbReference type="EMBL" id="JBHUME010000002">
    <property type="protein sequence ID" value="MFD2611329.1"/>
    <property type="molecule type" value="Genomic_DNA"/>
</dbReference>
<reference evidence="10" key="1">
    <citation type="journal article" date="2019" name="Int. J. Syst. Evol. Microbiol.">
        <title>The Global Catalogue of Microorganisms (GCM) 10K type strain sequencing project: providing services to taxonomists for standard genome sequencing and annotation.</title>
        <authorList>
            <consortium name="The Broad Institute Genomics Platform"/>
            <consortium name="The Broad Institute Genome Sequencing Center for Infectious Disease"/>
            <person name="Wu L."/>
            <person name="Ma J."/>
        </authorList>
    </citation>
    <scope>NUCLEOTIDE SEQUENCE [LARGE SCALE GENOMIC DNA]</scope>
    <source>
        <strain evidence="10">KCTC 3950</strain>
    </source>
</reference>
<dbReference type="RefSeq" id="WP_377599841.1">
    <property type="nucleotide sequence ID" value="NZ_JBHUME010000002.1"/>
</dbReference>
<dbReference type="Gene3D" id="6.10.340.10">
    <property type="match status" value="1"/>
</dbReference>
<evidence type="ECO:0000256" key="6">
    <source>
        <dbReference type="ARBA" id="ARBA00023136"/>
    </source>
</evidence>
<evidence type="ECO:0000256" key="1">
    <source>
        <dbReference type="ARBA" id="ARBA00004651"/>
    </source>
</evidence>
<sequence length="582" mass="66488">MLNKFHTLSTFAKINLILLIMLVPLLGMNYYSNHIGTGVVRDGIHRASETYMSLLTSQIDTTADQLSVFSLTMNRDSYVAAYTNYEESSHPYDKHGILKNINEKLNLNSLSLPWTNQFTIYSPVAQEALSNGGVIAYDEQFLSEHLSPQWTYLPADNRYAQPYFVRHTVEPQYSPDKPPGDYRVITEASFSVFNLVKMLDQFKNKENVHDPFLYSPGHEPIVSRTSKPDYIHKLQSHLSGQKLADTGHETVELHGKPYLVTYQITNTLQWYLVDYVPLEHALAPMYRTNQMYYISAAVLITLSLILSYFIYRNVQIPIIKLTNSARAIARGDFSAKIDYHPKNEFQVLVYQFNSMAGKIKELIETIYESKIRLQQATLKQLQAQIDPHFLYNSLNFIKYCAKSGDEEAVVSMAVNLGAYYRTATRSGDARTTLEEELKLIRNYLEIHKLRMHEMNYEIHLPEELRLTEVPRLIVQPVVENAIVHGISHLEQDGFIRISAESDGGFFTITVEDSGPGLSRSEQEELMYKVTHAQNEHDLCGLWNVAQRLVLQYGDTAGIGIESSVYGGLKVCLYWPDAVHKEE</sequence>
<dbReference type="SMART" id="SM00304">
    <property type="entry name" value="HAMP"/>
    <property type="match status" value="1"/>
</dbReference>
<dbReference type="Pfam" id="PF02518">
    <property type="entry name" value="HATPase_c"/>
    <property type="match status" value="1"/>
</dbReference>